<sequence length="108" mass="11505">MSCSSLTKVIDLFGADSWDITGPCFNISDNWPLKLSSATLSSELFPKDLTLSLSFSTLSGSNKTLFIPEVSSGSNMHTSGSFILVSTLSSCNSTGLVFDTRGNRAAKR</sequence>
<dbReference type="AlphaFoldDB" id="A0ABD3SMT9"/>
<protein>
    <submittedName>
        <fullName evidence="1">Uncharacterized protein</fullName>
    </submittedName>
</protein>
<proteinExistence type="predicted"/>
<dbReference type="EMBL" id="JBJXBP010000006">
    <property type="protein sequence ID" value="KAL3825807.1"/>
    <property type="molecule type" value="Genomic_DNA"/>
</dbReference>
<accession>A0ABD3SMT9</accession>
<reference evidence="1 2" key="1">
    <citation type="submission" date="2024-12" db="EMBL/GenBank/DDBJ databases">
        <title>The unique morphological basis and parallel evolutionary history of personate flowers in Penstemon.</title>
        <authorList>
            <person name="Depatie T.H."/>
            <person name="Wessinger C.A."/>
        </authorList>
    </citation>
    <scope>NUCLEOTIDE SEQUENCE [LARGE SCALE GENOMIC DNA]</scope>
    <source>
        <strain evidence="1">WTNN_2</strain>
        <tissue evidence="1">Leaf</tissue>
    </source>
</reference>
<dbReference type="Proteomes" id="UP001634393">
    <property type="component" value="Unassembled WGS sequence"/>
</dbReference>
<name>A0ABD3SMT9_9LAMI</name>
<organism evidence="1 2">
    <name type="scientific">Penstemon smallii</name>
    <dbReference type="NCBI Taxonomy" id="265156"/>
    <lineage>
        <taxon>Eukaryota</taxon>
        <taxon>Viridiplantae</taxon>
        <taxon>Streptophyta</taxon>
        <taxon>Embryophyta</taxon>
        <taxon>Tracheophyta</taxon>
        <taxon>Spermatophyta</taxon>
        <taxon>Magnoliopsida</taxon>
        <taxon>eudicotyledons</taxon>
        <taxon>Gunneridae</taxon>
        <taxon>Pentapetalae</taxon>
        <taxon>asterids</taxon>
        <taxon>lamiids</taxon>
        <taxon>Lamiales</taxon>
        <taxon>Plantaginaceae</taxon>
        <taxon>Cheloneae</taxon>
        <taxon>Penstemon</taxon>
    </lineage>
</organism>
<comment type="caution">
    <text evidence="1">The sequence shown here is derived from an EMBL/GenBank/DDBJ whole genome shotgun (WGS) entry which is preliminary data.</text>
</comment>
<evidence type="ECO:0000313" key="2">
    <source>
        <dbReference type="Proteomes" id="UP001634393"/>
    </source>
</evidence>
<keyword evidence="2" id="KW-1185">Reference proteome</keyword>
<gene>
    <name evidence="1" type="ORF">ACJIZ3_021836</name>
</gene>
<evidence type="ECO:0000313" key="1">
    <source>
        <dbReference type="EMBL" id="KAL3825807.1"/>
    </source>
</evidence>